<dbReference type="InterPro" id="IPR036317">
    <property type="entry name" value="Cullin_homology_sf"/>
</dbReference>
<dbReference type="PROSITE" id="PS50069">
    <property type="entry name" value="CULLIN_2"/>
    <property type="match status" value="1"/>
</dbReference>
<dbReference type="PANTHER" id="PTHR45957:SF1">
    <property type="entry name" value="ANAPHASE-PROMOTING COMPLEX SUBUNIT 2"/>
    <property type="match status" value="1"/>
</dbReference>
<dbReference type="InterPro" id="IPR059120">
    <property type="entry name" value="Cullin-like_AB"/>
</dbReference>
<dbReference type="GO" id="GO:0006511">
    <property type="term" value="P:ubiquitin-dependent protein catabolic process"/>
    <property type="evidence" value="ECO:0007669"/>
    <property type="project" value="InterPro"/>
</dbReference>
<evidence type="ECO:0000256" key="3">
    <source>
        <dbReference type="ARBA" id="ARBA00022776"/>
    </source>
</evidence>
<dbReference type="Proteomes" id="UP000252519">
    <property type="component" value="Unassembled WGS sequence"/>
</dbReference>
<accession>A0A368GT10</accession>
<keyword evidence="2" id="KW-0132">Cell division</keyword>
<keyword evidence="9" id="KW-1185">Reference proteome</keyword>
<comment type="caution">
    <text evidence="8">The sequence shown here is derived from an EMBL/GenBank/DDBJ whole genome shotgun (WGS) entry which is preliminary data.</text>
</comment>
<dbReference type="EMBL" id="JOJR01000061">
    <property type="protein sequence ID" value="RCN47503.1"/>
    <property type="molecule type" value="Genomic_DNA"/>
</dbReference>
<evidence type="ECO:0000256" key="2">
    <source>
        <dbReference type="ARBA" id="ARBA00022618"/>
    </source>
</evidence>
<keyword evidence="3" id="KW-0498">Mitosis</keyword>
<evidence type="ECO:0000256" key="1">
    <source>
        <dbReference type="ARBA" id="ARBA00016068"/>
    </source>
</evidence>
<dbReference type="InterPro" id="IPR036388">
    <property type="entry name" value="WH-like_DNA-bd_sf"/>
</dbReference>
<evidence type="ECO:0000256" key="5">
    <source>
        <dbReference type="ARBA" id="ARBA00023306"/>
    </source>
</evidence>
<dbReference type="Gene3D" id="3.30.230.130">
    <property type="entry name" value="Cullin, Chain C, Domain 2"/>
    <property type="match status" value="1"/>
</dbReference>
<dbReference type="STRING" id="29170.A0A368GT10"/>
<proteinExistence type="inferred from homology"/>
<name>A0A368GT10_ANCCA</name>
<dbReference type="SUPFAM" id="SSF75632">
    <property type="entry name" value="Cullin homology domain"/>
    <property type="match status" value="1"/>
</dbReference>
<feature type="domain" description="Cullin family profile" evidence="7">
    <location>
        <begin position="481"/>
        <end position="669"/>
    </location>
</feature>
<dbReference type="InterPro" id="IPR044554">
    <property type="entry name" value="ANAPC2"/>
</dbReference>
<dbReference type="GO" id="GO:0005680">
    <property type="term" value="C:anaphase-promoting complex"/>
    <property type="evidence" value="ECO:0007669"/>
    <property type="project" value="TreeGrafter"/>
</dbReference>
<dbReference type="GO" id="GO:0031625">
    <property type="term" value="F:ubiquitin protein ligase binding"/>
    <property type="evidence" value="ECO:0007669"/>
    <property type="project" value="InterPro"/>
</dbReference>
<dbReference type="SMART" id="SM01013">
    <property type="entry name" value="APC2"/>
    <property type="match status" value="1"/>
</dbReference>
<dbReference type="AlphaFoldDB" id="A0A368GT10"/>
<dbReference type="SMART" id="SM00182">
    <property type="entry name" value="CULLIN"/>
    <property type="match status" value="1"/>
</dbReference>
<keyword evidence="4" id="KW-0833">Ubl conjugation pathway</keyword>
<dbReference type="Pfam" id="PF25773">
    <property type="entry name" value="TPR_ANAPC2"/>
    <property type="match status" value="1"/>
</dbReference>
<evidence type="ECO:0000313" key="8">
    <source>
        <dbReference type="EMBL" id="RCN47503.1"/>
    </source>
</evidence>
<dbReference type="PANTHER" id="PTHR45957">
    <property type="entry name" value="ANAPHASE-PROMOTING COMPLEX SUBUNIT 2"/>
    <property type="match status" value="1"/>
</dbReference>
<gene>
    <name evidence="8" type="ORF">ANCCAN_06400</name>
</gene>
<dbReference type="Gene3D" id="1.20.1310.10">
    <property type="entry name" value="Cullin Repeats"/>
    <property type="match status" value="1"/>
</dbReference>
<keyword evidence="5" id="KW-0131">Cell cycle</keyword>
<evidence type="ECO:0000256" key="6">
    <source>
        <dbReference type="PROSITE-ProRule" id="PRU00330"/>
    </source>
</evidence>
<dbReference type="OrthoDB" id="5581181at2759"/>
<protein>
    <recommendedName>
        <fullName evidence="1">Anaphase-promoting complex subunit 2</fullName>
    </recommendedName>
</protein>
<dbReference type="GO" id="GO:0007091">
    <property type="term" value="P:metaphase/anaphase transition of mitotic cell cycle"/>
    <property type="evidence" value="ECO:0007669"/>
    <property type="project" value="TreeGrafter"/>
</dbReference>
<dbReference type="InterPro" id="IPR057975">
    <property type="entry name" value="TPR_ANAPC2"/>
</dbReference>
<evidence type="ECO:0000259" key="7">
    <source>
        <dbReference type="PROSITE" id="PS50069"/>
    </source>
</evidence>
<dbReference type="Pfam" id="PF26557">
    <property type="entry name" value="Cullin_AB"/>
    <property type="match status" value="1"/>
</dbReference>
<evidence type="ECO:0000313" key="9">
    <source>
        <dbReference type="Proteomes" id="UP000252519"/>
    </source>
</evidence>
<organism evidence="8 9">
    <name type="scientific">Ancylostoma caninum</name>
    <name type="common">Dog hookworm</name>
    <dbReference type="NCBI Taxonomy" id="29170"/>
    <lineage>
        <taxon>Eukaryota</taxon>
        <taxon>Metazoa</taxon>
        <taxon>Ecdysozoa</taxon>
        <taxon>Nematoda</taxon>
        <taxon>Chromadorea</taxon>
        <taxon>Rhabditida</taxon>
        <taxon>Rhabditina</taxon>
        <taxon>Rhabditomorpha</taxon>
        <taxon>Strongyloidea</taxon>
        <taxon>Ancylostomatidae</taxon>
        <taxon>Ancylostomatinae</taxon>
        <taxon>Ancylostoma</taxon>
    </lineage>
</organism>
<dbReference type="InterPro" id="IPR016158">
    <property type="entry name" value="Cullin_homology"/>
</dbReference>
<dbReference type="InterPro" id="IPR014786">
    <property type="entry name" value="ANAPC2_C"/>
</dbReference>
<dbReference type="Gene3D" id="1.10.10.10">
    <property type="entry name" value="Winged helix-like DNA-binding domain superfamily/Winged helix DNA-binding domain"/>
    <property type="match status" value="1"/>
</dbReference>
<sequence>MVNDQVMSDISDGKRRIAVKNPFGKKEFTIKVPVGNLASGGRAWETSAVAAVRWFIADTLKPHMLVWLSSLPSKFSNKELADEVKSGLSSMEECIDEVLREVLGDCVSDNFCNDVWRHVTDLLFPRHDWAELTRRLMPLMINHFTSIRCMNVVEANTCRRDPLEQGDFFDHILSKRSGKLEKRRSTANAMYDTIAYMVKGRFQLNHLVIAVIHATYVKVGKAYIEHILERTGGLTIEQMEEIYEVLWTWLSAVPLPDQADLKQISDWGKDFLRKTIIDRLTGSIYDMAVVNFPKSYPTLSTLRNCMISVQEYGREKLVNTLIDDVEAQLLHIAVDTPTILNGYSLCVESLRELDPSCVIMHRVCKVIKEYLKWVQVFLRFKTPSRSLYHRRRPDTVRQIINYITSEKRDDLAAHLQIPLKLSLQANRCGTIVDEDELTGANDDFLPEAMNLSLWRHWMPDPIDASPGESGRFRQAADVFNMLVSVYGSKEMFVKEYRQLLAERLTSSNTKDPIFERRYLDLLKLRFNEGELQQCEVMLKDIRDSQKIDRTALGRKCIPVSACVISSHFWPKIVSETVSEFPPALEEALTEYEKSFMDHKESRKLQWMRAVGCVEVTLKLGDVEVDKVVPNPIAAVLYLYLEKESWTIAEVAERLSISKGVARRRLEWWRTQGLLTQNLPAGATAEEWALVTNPSLLATSRGAADDESDEDEGAIEETADAIDALEQYWSYTKNFIANHDNGEVKAERMHRIYRMFSSPSAQGPSLETVTAFLMRKVKLNLLTYNNGFFRVVKESATKGNER</sequence>
<dbReference type="GO" id="GO:0070979">
    <property type="term" value="P:protein K11-linked ubiquitination"/>
    <property type="evidence" value="ECO:0007669"/>
    <property type="project" value="TreeGrafter"/>
</dbReference>
<reference evidence="8 9" key="1">
    <citation type="submission" date="2014-10" db="EMBL/GenBank/DDBJ databases">
        <title>Draft genome of the hookworm Ancylostoma caninum.</title>
        <authorList>
            <person name="Mitreva M."/>
        </authorList>
    </citation>
    <scope>NUCLEOTIDE SEQUENCE [LARGE SCALE GENOMIC DNA]</scope>
    <source>
        <strain evidence="8 9">Baltimore</strain>
    </source>
</reference>
<dbReference type="GO" id="GO:0051301">
    <property type="term" value="P:cell division"/>
    <property type="evidence" value="ECO:0007669"/>
    <property type="project" value="UniProtKB-KW"/>
</dbReference>
<evidence type="ECO:0000256" key="4">
    <source>
        <dbReference type="ARBA" id="ARBA00022786"/>
    </source>
</evidence>
<comment type="similarity">
    <text evidence="6">Belongs to the cullin family.</text>
</comment>